<feature type="domain" description="NmrA-like" evidence="1">
    <location>
        <begin position="3"/>
        <end position="253"/>
    </location>
</feature>
<evidence type="ECO:0000313" key="3">
    <source>
        <dbReference type="Proteomes" id="UP000727907"/>
    </source>
</evidence>
<dbReference type="RefSeq" id="WP_216955756.1">
    <property type="nucleotide sequence ID" value="NZ_JAHOPB010000001.1"/>
</dbReference>
<dbReference type="Pfam" id="PF05368">
    <property type="entry name" value="NmrA"/>
    <property type="match status" value="1"/>
</dbReference>
<comment type="caution">
    <text evidence="2">The sequence shown here is derived from an EMBL/GenBank/DDBJ whole genome shotgun (WGS) entry which is preliminary data.</text>
</comment>
<dbReference type="PANTHER" id="PTHR43162:SF1">
    <property type="entry name" value="PRESTALK A DIFFERENTIATION PROTEIN A"/>
    <property type="match status" value="1"/>
</dbReference>
<accession>A0ABS6IC32</accession>
<dbReference type="Proteomes" id="UP000727907">
    <property type="component" value="Unassembled WGS sequence"/>
</dbReference>
<reference evidence="2 3" key="1">
    <citation type="submission" date="2021-06" db="EMBL/GenBank/DDBJ databases">
        <authorList>
            <person name="Lee D.H."/>
        </authorList>
    </citation>
    <scope>NUCLEOTIDE SEQUENCE [LARGE SCALE GENOMIC DNA]</scope>
    <source>
        <strain evidence="2 3">MMS21-HV4-11</strain>
    </source>
</reference>
<dbReference type="InterPro" id="IPR051604">
    <property type="entry name" value="Ergot_Alk_Oxidoreductase"/>
</dbReference>
<dbReference type="PANTHER" id="PTHR43162">
    <property type="match status" value="1"/>
</dbReference>
<gene>
    <name evidence="2" type="ORF">KQ910_00260</name>
</gene>
<proteinExistence type="predicted"/>
<dbReference type="EMBL" id="JAHOPB010000001">
    <property type="protein sequence ID" value="MBU8872168.1"/>
    <property type="molecule type" value="Genomic_DNA"/>
</dbReference>
<sequence length="287" mass="29152">MFVVMGASGQVGGAAVEALKQRGKTVRAVSRDPARLAGLGVEAVRADAGDATTLATALRGAEAAFIMLVPPPQATDVLAEARVLANSIAAAVRAAGVPHVVALSSVGAHLAEGNGVVRALYDFEAALAGAAPSIVFLRPGDFLENWAVMLPVAQQAAVLPSVKVPLDVRSDAVSALDVGRTAAELLFDPRPGTRVVNLAGPAEYSALDAAEILSRLLGKAVTAVPSSREEMLAGFVAAGLGASYAGKLADLYEAINAGRLVFPAGSGEMRRGTITLDAVLRRLLGAS</sequence>
<organism evidence="2 3">
    <name type="scientific">Reyranella humidisoli</name>
    <dbReference type="NCBI Taxonomy" id="2849149"/>
    <lineage>
        <taxon>Bacteria</taxon>
        <taxon>Pseudomonadati</taxon>
        <taxon>Pseudomonadota</taxon>
        <taxon>Alphaproteobacteria</taxon>
        <taxon>Hyphomicrobiales</taxon>
        <taxon>Reyranellaceae</taxon>
        <taxon>Reyranella</taxon>
    </lineage>
</organism>
<evidence type="ECO:0000313" key="2">
    <source>
        <dbReference type="EMBL" id="MBU8872168.1"/>
    </source>
</evidence>
<evidence type="ECO:0000259" key="1">
    <source>
        <dbReference type="Pfam" id="PF05368"/>
    </source>
</evidence>
<dbReference type="InterPro" id="IPR008030">
    <property type="entry name" value="NmrA-like"/>
</dbReference>
<name>A0ABS6IC32_9HYPH</name>
<protein>
    <submittedName>
        <fullName evidence="2">NmrA family NAD(P)-binding protein</fullName>
    </submittedName>
</protein>
<keyword evidence="3" id="KW-1185">Reference proteome</keyword>